<dbReference type="GO" id="GO:0016614">
    <property type="term" value="F:oxidoreductase activity, acting on CH-OH group of donors"/>
    <property type="evidence" value="ECO:0007669"/>
    <property type="project" value="InterPro"/>
</dbReference>
<dbReference type="PANTHER" id="PTHR11552">
    <property type="entry name" value="GLUCOSE-METHANOL-CHOLINE GMC OXIDOREDUCTASE"/>
    <property type="match status" value="1"/>
</dbReference>
<dbReference type="EMBL" id="JARJLG010000046">
    <property type="protein sequence ID" value="KAJ7761174.1"/>
    <property type="molecule type" value="Genomic_DNA"/>
</dbReference>
<gene>
    <name evidence="11" type="ORF">DFH07DRAFT_918358</name>
</gene>
<evidence type="ECO:0000256" key="3">
    <source>
        <dbReference type="ARBA" id="ARBA00022630"/>
    </source>
</evidence>
<proteinExistence type="inferred from homology"/>
<dbReference type="InterPro" id="IPR000172">
    <property type="entry name" value="GMC_OxRdtase_N"/>
</dbReference>
<dbReference type="PIRSF" id="PIRSF000137">
    <property type="entry name" value="Alcohol_oxidase"/>
    <property type="match status" value="1"/>
</dbReference>
<dbReference type="PANTHER" id="PTHR11552:SF201">
    <property type="entry name" value="GLUCOSE-METHANOL-CHOLINE OXIDOREDUCTASE N-TERMINAL DOMAIN-CONTAINING PROTEIN"/>
    <property type="match status" value="1"/>
</dbReference>
<protein>
    <submittedName>
        <fullName evidence="11">Uncharacterized protein</fullName>
    </submittedName>
</protein>
<evidence type="ECO:0000259" key="10">
    <source>
        <dbReference type="Pfam" id="PF05199"/>
    </source>
</evidence>
<evidence type="ECO:0000256" key="8">
    <source>
        <dbReference type="PIRSR" id="PIRSR000137-1"/>
    </source>
</evidence>
<keyword evidence="3" id="KW-0285">Flavoprotein</keyword>
<keyword evidence="6" id="KW-0560">Oxidoreductase</keyword>
<dbReference type="Gene3D" id="3.50.50.60">
    <property type="entry name" value="FAD/NAD(P)-binding domain"/>
    <property type="match status" value="1"/>
</dbReference>
<keyword evidence="5" id="KW-0274">FAD</keyword>
<dbReference type="AlphaFoldDB" id="A0AAD7JBB5"/>
<evidence type="ECO:0000256" key="5">
    <source>
        <dbReference type="ARBA" id="ARBA00022827"/>
    </source>
</evidence>
<keyword evidence="12" id="KW-1185">Reference proteome</keyword>
<name>A0AAD7JBB5_9AGAR</name>
<evidence type="ECO:0000256" key="4">
    <source>
        <dbReference type="ARBA" id="ARBA00022729"/>
    </source>
</evidence>
<comment type="caution">
    <text evidence="11">The sequence shown here is derived from an EMBL/GenBank/DDBJ whole genome shotgun (WGS) entry which is preliminary data.</text>
</comment>
<sequence length="598" mass="65520">MPMMSTSFDFVIIGGGNAGLALAGRLAENPKVTICVLEMGKDFSDNEDVKIPGMAATSCGDLSVILVLEADPRTAQLDASYQASVSQECIAFIYLQPRAPSSEYDEFEYSLKAQGWNSKTFLKYFKKSQSLPKEQPKIKTEYVLEPNAELYGDGPIVNTLPHFVPAINEHYYKACAAVGVPFNPVGGNGSNSGVWPALSAIDPKTCTRVSSTAYIEPHLNNTNLKVINQARATRIVFEESESPLPVVAKAVAYVQEGIEHPQESIITANKEVILCAGTFHTPQLLEASGERLAITLHEIMTLSPNRNHQDHLSTIFLCETDPSIESYDITLNPEPDVAELKKHQDDHTHKSGIFSAVPLSFMYVPFKTFASAEKISKIKAMVEEATPMTTSIKSPSSLKVLKKWIADDESYQLEVIMVPHHIPGLPNVTIDSAKKYCFLDIIITHPFSRGSVHHDPLNPNGPPIVDIGIFENDIDLEITVEGIKFIRDLITKPAMSSKNHGAGVIAISPSPEIGSDEDIKEYARQASFTAYHPVGTASMLPREEDGVVDPNLLVYGTTNLRIVDASIIPVHISAHPMATVYAIAEKVCLREPSYFVLF</sequence>
<feature type="active site" description="Proton donor" evidence="8">
    <location>
        <position position="532"/>
    </location>
</feature>
<dbReference type="InterPro" id="IPR036188">
    <property type="entry name" value="FAD/NAD-bd_sf"/>
</dbReference>
<feature type="active site" description="Proton acceptor" evidence="8">
    <location>
        <position position="575"/>
    </location>
</feature>
<evidence type="ECO:0000256" key="2">
    <source>
        <dbReference type="ARBA" id="ARBA00010790"/>
    </source>
</evidence>
<dbReference type="Pfam" id="PF00732">
    <property type="entry name" value="GMC_oxred_N"/>
    <property type="match status" value="1"/>
</dbReference>
<evidence type="ECO:0000256" key="6">
    <source>
        <dbReference type="ARBA" id="ARBA00023002"/>
    </source>
</evidence>
<feature type="domain" description="Glucose-methanol-choline oxidoreductase N-terminal" evidence="9">
    <location>
        <begin position="98"/>
        <end position="289"/>
    </location>
</feature>
<keyword evidence="4" id="KW-0732">Signal</keyword>
<comment type="cofactor">
    <cofactor evidence="1">
        <name>FAD</name>
        <dbReference type="ChEBI" id="CHEBI:57692"/>
    </cofactor>
</comment>
<evidence type="ECO:0000313" key="12">
    <source>
        <dbReference type="Proteomes" id="UP001215280"/>
    </source>
</evidence>
<dbReference type="Proteomes" id="UP001215280">
    <property type="component" value="Unassembled WGS sequence"/>
</dbReference>
<dbReference type="GO" id="GO:0050660">
    <property type="term" value="F:flavin adenine dinucleotide binding"/>
    <property type="evidence" value="ECO:0007669"/>
    <property type="project" value="InterPro"/>
</dbReference>
<reference evidence="11" key="1">
    <citation type="submission" date="2023-03" db="EMBL/GenBank/DDBJ databases">
        <title>Massive genome expansion in bonnet fungi (Mycena s.s.) driven by repeated elements and novel gene families across ecological guilds.</title>
        <authorList>
            <consortium name="Lawrence Berkeley National Laboratory"/>
            <person name="Harder C.B."/>
            <person name="Miyauchi S."/>
            <person name="Viragh M."/>
            <person name="Kuo A."/>
            <person name="Thoen E."/>
            <person name="Andreopoulos B."/>
            <person name="Lu D."/>
            <person name="Skrede I."/>
            <person name="Drula E."/>
            <person name="Henrissat B."/>
            <person name="Morin E."/>
            <person name="Kohler A."/>
            <person name="Barry K."/>
            <person name="LaButti K."/>
            <person name="Morin E."/>
            <person name="Salamov A."/>
            <person name="Lipzen A."/>
            <person name="Mereny Z."/>
            <person name="Hegedus B."/>
            <person name="Baldrian P."/>
            <person name="Stursova M."/>
            <person name="Weitz H."/>
            <person name="Taylor A."/>
            <person name="Grigoriev I.V."/>
            <person name="Nagy L.G."/>
            <person name="Martin F."/>
            <person name="Kauserud H."/>
        </authorList>
    </citation>
    <scope>NUCLEOTIDE SEQUENCE</scope>
    <source>
        <strain evidence="11">CBHHK188m</strain>
    </source>
</reference>
<comment type="similarity">
    <text evidence="2">Belongs to the GMC oxidoreductase family.</text>
</comment>
<dbReference type="SUPFAM" id="SSF54373">
    <property type="entry name" value="FAD-linked reductases, C-terminal domain"/>
    <property type="match status" value="1"/>
</dbReference>
<evidence type="ECO:0000259" key="9">
    <source>
        <dbReference type="Pfam" id="PF00732"/>
    </source>
</evidence>
<dbReference type="SUPFAM" id="SSF51905">
    <property type="entry name" value="FAD/NAD(P)-binding domain"/>
    <property type="match status" value="1"/>
</dbReference>
<feature type="domain" description="Glucose-methanol-choline oxidoreductase C-terminal" evidence="10">
    <location>
        <begin position="446"/>
        <end position="584"/>
    </location>
</feature>
<evidence type="ECO:0000256" key="7">
    <source>
        <dbReference type="ARBA" id="ARBA00023180"/>
    </source>
</evidence>
<organism evidence="11 12">
    <name type="scientific">Mycena maculata</name>
    <dbReference type="NCBI Taxonomy" id="230809"/>
    <lineage>
        <taxon>Eukaryota</taxon>
        <taxon>Fungi</taxon>
        <taxon>Dikarya</taxon>
        <taxon>Basidiomycota</taxon>
        <taxon>Agaricomycotina</taxon>
        <taxon>Agaricomycetes</taxon>
        <taxon>Agaricomycetidae</taxon>
        <taxon>Agaricales</taxon>
        <taxon>Marasmiineae</taxon>
        <taxon>Mycenaceae</taxon>
        <taxon>Mycena</taxon>
    </lineage>
</organism>
<evidence type="ECO:0000256" key="1">
    <source>
        <dbReference type="ARBA" id="ARBA00001974"/>
    </source>
</evidence>
<accession>A0AAD7JBB5</accession>
<dbReference type="InterPro" id="IPR012132">
    <property type="entry name" value="GMC_OxRdtase"/>
</dbReference>
<dbReference type="Pfam" id="PF05199">
    <property type="entry name" value="GMC_oxred_C"/>
    <property type="match status" value="1"/>
</dbReference>
<dbReference type="Gene3D" id="3.30.560.10">
    <property type="entry name" value="Glucose Oxidase, domain 3"/>
    <property type="match status" value="1"/>
</dbReference>
<dbReference type="InterPro" id="IPR007867">
    <property type="entry name" value="GMC_OxRtase_C"/>
</dbReference>
<keyword evidence="7" id="KW-0325">Glycoprotein</keyword>
<evidence type="ECO:0000313" key="11">
    <source>
        <dbReference type="EMBL" id="KAJ7761174.1"/>
    </source>
</evidence>